<dbReference type="SUPFAM" id="SSF53697">
    <property type="entry name" value="SIS domain"/>
    <property type="match status" value="1"/>
</dbReference>
<dbReference type="Proteomes" id="UP000195814">
    <property type="component" value="Chromosome"/>
</dbReference>
<evidence type="ECO:0000313" key="7">
    <source>
        <dbReference type="EMBL" id="ARU96619.1"/>
    </source>
</evidence>
<dbReference type="EMBL" id="CP015579">
    <property type="protein sequence ID" value="ARU92584.1"/>
    <property type="molecule type" value="Genomic_DNA"/>
</dbReference>
<evidence type="ECO:0000256" key="1">
    <source>
        <dbReference type="ARBA" id="ARBA00023015"/>
    </source>
</evidence>
<gene>
    <name evidence="6" type="ORF">A7K98_01490</name>
    <name evidence="7" type="ORF">A7K99_01485</name>
</gene>
<dbReference type="InterPro" id="IPR035472">
    <property type="entry name" value="RpiR-like_SIS"/>
</dbReference>
<dbReference type="GO" id="GO:0003700">
    <property type="term" value="F:DNA-binding transcription factor activity"/>
    <property type="evidence" value="ECO:0007669"/>
    <property type="project" value="InterPro"/>
</dbReference>
<name>A0A1Y0L3I8_TATCI</name>
<accession>A0A1Y0L3I8</accession>
<dbReference type="PANTHER" id="PTHR30514">
    <property type="entry name" value="GLUCOKINASE"/>
    <property type="match status" value="1"/>
</dbReference>
<dbReference type="InterPro" id="IPR036388">
    <property type="entry name" value="WH-like_DNA-bd_sf"/>
</dbReference>
<evidence type="ECO:0000313" key="6">
    <source>
        <dbReference type="EMBL" id="ARU92584.1"/>
    </source>
</evidence>
<evidence type="ECO:0000313" key="8">
    <source>
        <dbReference type="Proteomes" id="UP000195729"/>
    </source>
</evidence>
<feature type="domain" description="HTH rpiR-type" evidence="4">
    <location>
        <begin position="1"/>
        <end position="77"/>
    </location>
</feature>
<dbReference type="InterPro" id="IPR000281">
    <property type="entry name" value="HTH_RpiR"/>
</dbReference>
<keyword evidence="2 6" id="KW-0238">DNA-binding</keyword>
<dbReference type="AlphaFoldDB" id="A0A1Y0L3I8"/>
<reference evidence="8 9" key="1">
    <citation type="submission" date="2016-05" db="EMBL/GenBank/DDBJ databases">
        <title>Complete genome sequence of two 2,5-diketo-D-glunonic acid producing strain Tatumella citrea.</title>
        <authorList>
            <person name="Duan C."/>
            <person name="Yang J."/>
            <person name="Yang S."/>
        </authorList>
    </citation>
    <scope>NUCLEOTIDE SEQUENCE [LARGE SCALE GENOMIC DNA]</scope>
    <source>
        <strain evidence="7 8">ATCC 39140</strain>
        <strain evidence="6 9">DSM 13699</strain>
    </source>
</reference>
<dbReference type="Pfam" id="PF01380">
    <property type="entry name" value="SIS"/>
    <property type="match status" value="1"/>
</dbReference>
<dbReference type="GO" id="GO:1901135">
    <property type="term" value="P:carbohydrate derivative metabolic process"/>
    <property type="evidence" value="ECO:0007669"/>
    <property type="project" value="InterPro"/>
</dbReference>
<dbReference type="Gene3D" id="1.10.10.10">
    <property type="entry name" value="Winged helix-like DNA-binding domain superfamily/Winged helix DNA-binding domain"/>
    <property type="match status" value="1"/>
</dbReference>
<dbReference type="PANTHER" id="PTHR30514:SF18">
    <property type="entry name" value="RPIR-FAMILY TRANSCRIPTIONAL REGULATOR"/>
    <property type="match status" value="1"/>
</dbReference>
<protein>
    <submittedName>
        <fullName evidence="6">DNA-binding protein</fullName>
    </submittedName>
</protein>
<keyword evidence="3" id="KW-0804">Transcription</keyword>
<dbReference type="GO" id="GO:0003677">
    <property type="term" value="F:DNA binding"/>
    <property type="evidence" value="ECO:0007669"/>
    <property type="project" value="UniProtKB-KW"/>
</dbReference>
<dbReference type="CDD" id="cd05013">
    <property type="entry name" value="SIS_RpiR"/>
    <property type="match status" value="1"/>
</dbReference>
<dbReference type="RefSeq" id="WP_087486964.1">
    <property type="nucleotide sequence ID" value="NZ_CP015579.1"/>
</dbReference>
<dbReference type="PROSITE" id="PS51464">
    <property type="entry name" value="SIS"/>
    <property type="match status" value="1"/>
</dbReference>
<proteinExistence type="predicted"/>
<feature type="domain" description="SIS" evidence="5">
    <location>
        <begin position="121"/>
        <end position="258"/>
    </location>
</feature>
<organism evidence="6 9">
    <name type="scientific">Tatumella citrea</name>
    <name type="common">Pantoea citrea</name>
    <dbReference type="NCBI Taxonomy" id="53336"/>
    <lineage>
        <taxon>Bacteria</taxon>
        <taxon>Pseudomonadati</taxon>
        <taxon>Pseudomonadota</taxon>
        <taxon>Gammaproteobacteria</taxon>
        <taxon>Enterobacterales</taxon>
        <taxon>Erwiniaceae</taxon>
        <taxon>Tatumella</taxon>
    </lineage>
</organism>
<dbReference type="Pfam" id="PF01418">
    <property type="entry name" value="HTH_6"/>
    <property type="match status" value="1"/>
</dbReference>
<keyword evidence="1" id="KW-0805">Transcription regulation</keyword>
<dbReference type="PROSITE" id="PS51071">
    <property type="entry name" value="HTH_RPIR"/>
    <property type="match status" value="1"/>
</dbReference>
<dbReference type="Proteomes" id="UP000195729">
    <property type="component" value="Chromosome"/>
</dbReference>
<keyword evidence="8" id="KW-1185">Reference proteome</keyword>
<dbReference type="GO" id="GO:0097367">
    <property type="term" value="F:carbohydrate derivative binding"/>
    <property type="evidence" value="ECO:0007669"/>
    <property type="project" value="InterPro"/>
</dbReference>
<dbReference type="EMBL" id="CP015581">
    <property type="protein sequence ID" value="ARU96619.1"/>
    <property type="molecule type" value="Genomic_DNA"/>
</dbReference>
<dbReference type="Gene3D" id="3.40.50.10490">
    <property type="entry name" value="Glucose-6-phosphate isomerase like protein, domain 1"/>
    <property type="match status" value="1"/>
</dbReference>
<evidence type="ECO:0000259" key="5">
    <source>
        <dbReference type="PROSITE" id="PS51464"/>
    </source>
</evidence>
<evidence type="ECO:0000256" key="3">
    <source>
        <dbReference type="ARBA" id="ARBA00023163"/>
    </source>
</evidence>
<dbReference type="InterPro" id="IPR001347">
    <property type="entry name" value="SIS_dom"/>
</dbReference>
<dbReference type="InterPro" id="IPR047640">
    <property type="entry name" value="RpiR-like"/>
</dbReference>
<sequence>MTIKDIIIDKFHTLPPELQKAANFLVEHNNDVAIVSMRTFADMASVQPSTLLRLAKKLGFKGWVELKSAYISEIGLSDGLYAEKARTLIGKDKHFYKSLFHSTKDNIERTDKANIQAVDAAVELLEQGKSVYICGFRASFPIAYSLFYVYRLFKKNVFMIDGHAGNFEMHTREFEPDDVVVLISFAPYSREIMTLYQAAKDAGCKIIAITDKQVSSLALNADTALYFSTQSPSFFPSVVSGMALVECLLALLVARHGDDAISHIERAEAYFTRSGAYIVNSSK</sequence>
<dbReference type="InterPro" id="IPR009057">
    <property type="entry name" value="Homeodomain-like_sf"/>
</dbReference>
<dbReference type="KEGG" id="tci:A7K98_01490"/>
<dbReference type="InterPro" id="IPR046348">
    <property type="entry name" value="SIS_dom_sf"/>
</dbReference>
<dbReference type="SUPFAM" id="SSF46689">
    <property type="entry name" value="Homeodomain-like"/>
    <property type="match status" value="1"/>
</dbReference>
<dbReference type="OrthoDB" id="9814005at2"/>
<evidence type="ECO:0000313" key="9">
    <source>
        <dbReference type="Proteomes" id="UP000195814"/>
    </source>
</evidence>
<evidence type="ECO:0000256" key="2">
    <source>
        <dbReference type="ARBA" id="ARBA00023125"/>
    </source>
</evidence>
<evidence type="ECO:0000259" key="4">
    <source>
        <dbReference type="PROSITE" id="PS51071"/>
    </source>
</evidence>